<gene>
    <name evidence="1" type="ORF">ACGTZG_00415</name>
</gene>
<organism evidence="1 2">
    <name type="scientific">Megasphaera hexanoica</name>
    <dbReference type="NCBI Taxonomy" id="1675036"/>
    <lineage>
        <taxon>Bacteria</taxon>
        <taxon>Bacillati</taxon>
        <taxon>Bacillota</taxon>
        <taxon>Negativicutes</taxon>
        <taxon>Veillonellales</taxon>
        <taxon>Veillonellaceae</taxon>
        <taxon>Megasphaera</taxon>
    </lineage>
</organism>
<dbReference type="EMBL" id="JBIEKR010000001">
    <property type="protein sequence ID" value="MFG6271649.1"/>
    <property type="molecule type" value="Genomic_DNA"/>
</dbReference>
<accession>A0ABW7DMS5</accession>
<dbReference type="Proteomes" id="UP001605989">
    <property type="component" value="Unassembled WGS sequence"/>
</dbReference>
<proteinExistence type="predicted"/>
<sequence length="151" mass="16485">MAKSFWVSTNITAEVKKALGDITKYDAATRQRLDGVIRDMTGRVFEGAVSRVPKKTGKLAGSIKQEFRTTPHGLQGYVKAMDPIAHIIEFGAAGAVVIPTRKKALHPGAEGWFAAHAIIPQRAAHPFMKPAMDAVRPEMERAVKEAVDHDK</sequence>
<evidence type="ECO:0000313" key="2">
    <source>
        <dbReference type="Proteomes" id="UP001605989"/>
    </source>
</evidence>
<protein>
    <submittedName>
        <fullName evidence="1">HK97 gp10 family phage protein</fullName>
    </submittedName>
</protein>
<evidence type="ECO:0000313" key="1">
    <source>
        <dbReference type="EMBL" id="MFG6271649.1"/>
    </source>
</evidence>
<name>A0ABW7DMS5_9FIRM</name>
<dbReference type="RefSeq" id="WP_113855923.1">
    <property type="nucleotide sequence ID" value="NZ_CP011940.1"/>
</dbReference>
<reference evidence="1 2" key="1">
    <citation type="submission" date="2024-10" db="EMBL/GenBank/DDBJ databases">
        <authorList>
            <person name="Sang B.-I."/>
            <person name="Prabhaharan D."/>
        </authorList>
    </citation>
    <scope>NUCLEOTIDE SEQUENCE [LARGE SCALE GENOMIC DNA]</scope>
    <source>
        <strain evidence="1 2">MH</strain>
    </source>
</reference>
<comment type="caution">
    <text evidence="1">The sequence shown here is derived from an EMBL/GenBank/DDBJ whole genome shotgun (WGS) entry which is preliminary data.</text>
</comment>
<keyword evidence="2" id="KW-1185">Reference proteome</keyword>